<evidence type="ECO:0000313" key="2">
    <source>
        <dbReference type="Proteomes" id="UP000608662"/>
    </source>
</evidence>
<evidence type="ECO:0000313" key="1">
    <source>
        <dbReference type="EMBL" id="NLV11471.1"/>
    </source>
</evidence>
<sequence length="433" mass="47608">MRGETNRVTVDDVTATDTTLRATVTTSGRVGRFVTDEPFVADYGVDVTAVPESLLVIPVLAHVCPVAWATGATVAVDRVDAAFLDSLRHVGQRLCEMYPSFMQGGRIVCGETVDGSHDPGERAGSALLFTGGVDSTATYVRHESEQPDLISVRGWVMRERDRWQRNREFFADFAAERGLDAHFVESNMLSFLATPLLQAHFQRYLDGAWYSSVGHGLGLLGLCAPLTAAADIGRLYIAATHTEAWTRPWGSHPTIDDHVRWSGTAATHDGYESTRQEKIETIADYVDSHSREITLRTCVHADGPRNCSHCEKCYRTIVGLLLAGLDPNDHGYDYDAATVAAIRDTFESGEKHLSAQKRYHWETLQDAAREVEAIEAPGGAELLGWLRDADFGASVEQSARPLGQRLLQATARQVPTSVYATLYPVYRRLAAGR</sequence>
<dbReference type="SUPFAM" id="SSF52402">
    <property type="entry name" value="Adenine nucleotide alpha hydrolases-like"/>
    <property type="match status" value="1"/>
</dbReference>
<organism evidence="1 2">
    <name type="scientific">Halomicrobium mukohataei</name>
    <dbReference type="NCBI Taxonomy" id="57705"/>
    <lineage>
        <taxon>Archaea</taxon>
        <taxon>Methanobacteriati</taxon>
        <taxon>Methanobacteriota</taxon>
        <taxon>Stenosarchaea group</taxon>
        <taxon>Halobacteria</taxon>
        <taxon>Halobacteriales</taxon>
        <taxon>Haloarculaceae</taxon>
        <taxon>Halomicrobium</taxon>
    </lineage>
</organism>
<reference evidence="1" key="1">
    <citation type="submission" date="2019-12" db="EMBL/GenBank/DDBJ databases">
        <title>Whole-genome sequence of Halomicrobium mukohataei pws1.</title>
        <authorList>
            <person name="Verma D.K."/>
            <person name="Gopal K."/>
            <person name="Prasad E.S."/>
        </authorList>
    </citation>
    <scope>NUCLEOTIDE SEQUENCE</scope>
    <source>
        <strain evidence="1">Pws1</strain>
    </source>
</reference>
<dbReference type="EMBL" id="WOYG01000001">
    <property type="protein sequence ID" value="NLV11471.1"/>
    <property type="molecule type" value="Genomic_DNA"/>
</dbReference>
<gene>
    <name evidence="1" type="ORF">GOC74_16200</name>
</gene>
<protein>
    <submittedName>
        <fullName evidence="1">Uncharacterized protein</fullName>
    </submittedName>
</protein>
<accession>A0A847UJ94</accession>
<dbReference type="Proteomes" id="UP000608662">
    <property type="component" value="Unassembled WGS sequence"/>
</dbReference>
<comment type="caution">
    <text evidence="1">The sequence shown here is derived from an EMBL/GenBank/DDBJ whole genome shotgun (WGS) entry which is preliminary data.</text>
</comment>
<proteinExistence type="predicted"/>
<name>A0A847UJ94_9EURY</name>
<dbReference type="AlphaFoldDB" id="A0A847UJ94"/>